<organism evidence="3 4">
    <name type="scientific">Liparis tanakae</name>
    <name type="common">Tanaka's snailfish</name>
    <dbReference type="NCBI Taxonomy" id="230148"/>
    <lineage>
        <taxon>Eukaryota</taxon>
        <taxon>Metazoa</taxon>
        <taxon>Chordata</taxon>
        <taxon>Craniata</taxon>
        <taxon>Vertebrata</taxon>
        <taxon>Euteleostomi</taxon>
        <taxon>Actinopterygii</taxon>
        <taxon>Neopterygii</taxon>
        <taxon>Teleostei</taxon>
        <taxon>Neoteleostei</taxon>
        <taxon>Acanthomorphata</taxon>
        <taxon>Eupercaria</taxon>
        <taxon>Perciformes</taxon>
        <taxon>Cottioidei</taxon>
        <taxon>Cottales</taxon>
        <taxon>Liparidae</taxon>
        <taxon>Liparis</taxon>
    </lineage>
</organism>
<evidence type="ECO:0008006" key="5">
    <source>
        <dbReference type="Google" id="ProtNLM"/>
    </source>
</evidence>
<evidence type="ECO:0000313" key="3">
    <source>
        <dbReference type="EMBL" id="TNN39943.1"/>
    </source>
</evidence>
<name>A0A4Z2FGQ5_9TELE</name>
<dbReference type="Proteomes" id="UP000314294">
    <property type="component" value="Unassembled WGS sequence"/>
</dbReference>
<dbReference type="EMBL" id="SRLO01001233">
    <property type="protein sequence ID" value="TNN39943.1"/>
    <property type="molecule type" value="Genomic_DNA"/>
</dbReference>
<accession>A0A4Z2FGQ5</accession>
<evidence type="ECO:0000256" key="1">
    <source>
        <dbReference type="SAM" id="MobiDB-lite"/>
    </source>
</evidence>
<keyword evidence="2" id="KW-0732">Signal</keyword>
<comment type="caution">
    <text evidence="3">The sequence shown here is derived from an EMBL/GenBank/DDBJ whole genome shotgun (WGS) entry which is preliminary data.</text>
</comment>
<keyword evidence="4" id="KW-1185">Reference proteome</keyword>
<reference evidence="3 4" key="1">
    <citation type="submission" date="2019-03" db="EMBL/GenBank/DDBJ databases">
        <title>First draft genome of Liparis tanakae, snailfish: a comprehensive survey of snailfish specific genes.</title>
        <authorList>
            <person name="Kim W."/>
            <person name="Song I."/>
            <person name="Jeong J.-H."/>
            <person name="Kim D."/>
            <person name="Kim S."/>
            <person name="Ryu S."/>
            <person name="Song J.Y."/>
            <person name="Lee S.K."/>
        </authorList>
    </citation>
    <scope>NUCLEOTIDE SEQUENCE [LARGE SCALE GENOMIC DNA]</scope>
    <source>
        <tissue evidence="3">Muscle</tissue>
    </source>
</reference>
<feature type="signal peptide" evidence="2">
    <location>
        <begin position="1"/>
        <end position="29"/>
    </location>
</feature>
<sequence length="78" mass="8551">MLQDANGCYRMLKCPDAALLLLLVAASRGTQPAEEARMRLTPMSTGSYTEEARAPPSIKQNNPPKKPRGCFIETNVMV</sequence>
<feature type="chain" id="PRO_5021311519" description="Secreted protein" evidence="2">
    <location>
        <begin position="30"/>
        <end position="78"/>
    </location>
</feature>
<dbReference type="AlphaFoldDB" id="A0A4Z2FGQ5"/>
<evidence type="ECO:0000313" key="4">
    <source>
        <dbReference type="Proteomes" id="UP000314294"/>
    </source>
</evidence>
<evidence type="ECO:0000256" key="2">
    <source>
        <dbReference type="SAM" id="SignalP"/>
    </source>
</evidence>
<proteinExistence type="predicted"/>
<protein>
    <recommendedName>
        <fullName evidence="5">Secreted protein</fullName>
    </recommendedName>
</protein>
<feature type="region of interest" description="Disordered" evidence="1">
    <location>
        <begin position="31"/>
        <end position="69"/>
    </location>
</feature>
<gene>
    <name evidence="3" type="ORF">EYF80_049900</name>
</gene>